<dbReference type="KEGG" id="bspl:114870360"/>
<dbReference type="GeneID" id="114870360"/>
<dbReference type="Proteomes" id="UP000515150">
    <property type="component" value="Chromosome 15"/>
</dbReference>
<keyword evidence="2" id="KW-0650">Protein phosphatase inhibitor</keyword>
<reference evidence="5" key="1">
    <citation type="submission" date="2025-08" db="UniProtKB">
        <authorList>
            <consortium name="RefSeq"/>
        </authorList>
    </citation>
    <scope>IDENTIFICATION</scope>
</reference>
<evidence type="ECO:0000256" key="2">
    <source>
        <dbReference type="ARBA" id="ARBA00023272"/>
    </source>
</evidence>
<gene>
    <name evidence="5" type="primary">ppp1r1c</name>
</gene>
<organism evidence="4 5">
    <name type="scientific">Betta splendens</name>
    <name type="common">Siamese fighting fish</name>
    <dbReference type="NCBI Taxonomy" id="158456"/>
    <lineage>
        <taxon>Eukaryota</taxon>
        <taxon>Metazoa</taxon>
        <taxon>Chordata</taxon>
        <taxon>Craniata</taxon>
        <taxon>Vertebrata</taxon>
        <taxon>Euteleostomi</taxon>
        <taxon>Actinopterygii</taxon>
        <taxon>Neopterygii</taxon>
        <taxon>Teleostei</taxon>
        <taxon>Neoteleostei</taxon>
        <taxon>Acanthomorphata</taxon>
        <taxon>Anabantaria</taxon>
        <taxon>Anabantiformes</taxon>
        <taxon>Anabantoidei</taxon>
        <taxon>Osphronemidae</taxon>
        <taxon>Betta</taxon>
    </lineage>
</organism>
<dbReference type="GO" id="GO:0004864">
    <property type="term" value="F:protein phosphatase inhibitor activity"/>
    <property type="evidence" value="ECO:0007669"/>
    <property type="project" value="UniProtKB-KW"/>
</dbReference>
<feature type="compositionally biased region" description="Polar residues" evidence="3">
    <location>
        <begin position="1"/>
        <end position="13"/>
    </location>
</feature>
<evidence type="ECO:0000256" key="1">
    <source>
        <dbReference type="ARBA" id="ARBA00007775"/>
    </source>
</evidence>
<feature type="region of interest" description="Disordered" evidence="3">
    <location>
        <begin position="79"/>
        <end position="121"/>
    </location>
</feature>
<comment type="similarity">
    <text evidence="1">Belongs to the protein phosphatase inhibitor 1 family.</text>
</comment>
<evidence type="ECO:0000313" key="5">
    <source>
        <dbReference type="RefSeq" id="XP_029030690.1"/>
    </source>
</evidence>
<keyword evidence="4" id="KW-1185">Reference proteome</keyword>
<accession>A0A6P7PUI8</accession>
<dbReference type="AlphaFoldDB" id="A0A6P7PUI8"/>
<dbReference type="CTD" id="151242"/>
<feature type="compositionally biased region" description="Polar residues" evidence="3">
    <location>
        <begin position="96"/>
        <end position="115"/>
    </location>
</feature>
<dbReference type="InterPro" id="IPR008466">
    <property type="entry name" value="PPP1R1A/B/C"/>
</dbReference>
<evidence type="ECO:0000313" key="4">
    <source>
        <dbReference type="Proteomes" id="UP000515150"/>
    </source>
</evidence>
<protein>
    <submittedName>
        <fullName evidence="5">Protein phosphatase 1 regulatory subunit 1C isoform X2</fullName>
    </submittedName>
</protein>
<dbReference type="GO" id="GO:0005737">
    <property type="term" value="C:cytoplasm"/>
    <property type="evidence" value="ECO:0007669"/>
    <property type="project" value="TreeGrafter"/>
</dbReference>
<name>A0A6P7PUI8_BETSP</name>
<dbReference type="GO" id="GO:0035556">
    <property type="term" value="P:intracellular signal transduction"/>
    <property type="evidence" value="ECO:0007669"/>
    <property type="project" value="TreeGrafter"/>
</dbReference>
<evidence type="ECO:0000256" key="3">
    <source>
        <dbReference type="SAM" id="MobiDB-lite"/>
    </source>
</evidence>
<feature type="region of interest" description="Disordered" evidence="3">
    <location>
        <begin position="1"/>
        <end position="30"/>
    </location>
</feature>
<sequence length="235" mass="25743">MYSIRNNGAQQPQEDPVCRPSAAGTAGPAGRRTRTCMCVWDSVRCCMGEAALPSASLAWNLVRVGADQRACIRRRRPTPATLQIYRQPGTDVGDQHNASGDSQASESSQRKQSTFTPPPMTELQQGAEQHLLEAGLCDTHGLMSPITAQLYELWANHNGPEETNGNEAGLQIANQERGVAESSSTGGKCRFRRTHQALKTSTTYKLEDLMNKDDQSFKVLLVLVKSAHLHINQQL</sequence>
<proteinExistence type="inferred from homology"/>
<dbReference type="RefSeq" id="XP_029030690.1">
    <property type="nucleotide sequence ID" value="XM_029174857.3"/>
</dbReference>
<dbReference type="Pfam" id="PF05395">
    <property type="entry name" value="DARPP-32"/>
    <property type="match status" value="1"/>
</dbReference>
<dbReference type="PANTHER" id="PTHR15417">
    <property type="entry name" value="PROTEIN PHOSPHATASE INHIBITOR AND DOPAMINE- AND CAMP-REGULATED NEURONAL PHOSPHOPROTEIN"/>
    <property type="match status" value="1"/>
</dbReference>